<evidence type="ECO:0000256" key="4">
    <source>
        <dbReference type="SAM" id="MobiDB-lite"/>
    </source>
</evidence>
<evidence type="ECO:0000256" key="2">
    <source>
        <dbReference type="ARBA" id="ARBA00004328"/>
    </source>
</evidence>
<protein>
    <submittedName>
        <fullName evidence="6">Collagen-like protein</fullName>
    </submittedName>
</protein>
<organism evidence="6 7">
    <name type="scientific">Cotonvirus japonicus</name>
    <dbReference type="NCBI Taxonomy" id="2811091"/>
    <lineage>
        <taxon>Viruses</taxon>
        <taxon>Varidnaviria</taxon>
        <taxon>Bamfordvirae</taxon>
        <taxon>Nucleocytoviricota</taxon>
        <taxon>Megaviricetes</taxon>
        <taxon>Imitervirales</taxon>
        <taxon>Mimiviridae</taxon>
        <taxon>Megamimivirinae</taxon>
        <taxon>Cotonvirus</taxon>
        <taxon>Cotonvirus japonicum</taxon>
    </lineage>
</organism>
<feature type="compositionally biased region" description="Basic and acidic residues" evidence="4">
    <location>
        <begin position="109"/>
        <end position="131"/>
    </location>
</feature>
<comment type="subcellular location">
    <subcellularLocation>
        <location evidence="2">Virion</location>
    </subcellularLocation>
</comment>
<dbReference type="RefSeq" id="YP_010841181.1">
    <property type="nucleotide sequence ID" value="NC_079139.1"/>
</dbReference>
<keyword evidence="3" id="KW-0946">Virion</keyword>
<sequence length="440" mass="44623">MKNHKVPMYRHSLRNENNNNENKIQKYIDNKINQLYKEITSEKMTQFIPGQPGAKGEAGSRIFVEQFNPSYALGSNGDIFINNVTWDLYKKTHGNWVLMGTFRGADGQKGQKGEMGRHGETGKSIKGDKGEIGSTGLKGDQGEKGEKGDQGSQGEVGIQGEKGDSNIIFTFEYTTPGDFSVTVPEGAVNAIVTLTGGGGAGGVGGTTGPESSPIYVSGPGGGASGTIYQYPVSVTFGQEITGTIGKGGIANYTVIADGENSTLTVGENQFICFGGKGGTIGVTAIGGTGETVSFPIASQFFPLPAPGGTIGQVGFNGNIGNNAYSGGGGGGSGSYRPFVSNGSVNAGNGGMVLGFNGGITGITGDVGPWEYAIGGGGGGASALANGGNGGNLINLDPNPQPGTLGSGGGGGYSFTDTSQHTYERGANGGDGYVLITFYSS</sequence>
<evidence type="ECO:0000313" key="6">
    <source>
        <dbReference type="EMBL" id="BCS82573.1"/>
    </source>
</evidence>
<proteinExistence type="predicted"/>
<dbReference type="InterPro" id="IPR008160">
    <property type="entry name" value="Collagen"/>
</dbReference>
<reference evidence="6 7" key="1">
    <citation type="submission" date="2021-02" db="EMBL/GenBank/DDBJ databases">
        <title>Cotonvirus japonicus, which uses Golgi apparatus of host cells for its virion factory, phylogenetically links tailed tupanvirus and icosahedral mimivirus.</title>
        <authorList>
            <person name="Takahashi H."/>
            <person name="Fukaya S."/>
            <person name="Song C."/>
            <person name="Murata K."/>
            <person name="Takemura M."/>
        </authorList>
    </citation>
    <scope>NUCLEOTIDE SEQUENCE [LARGE SCALE GENOMIC DNA]</scope>
</reference>
<feature type="domain" description="Glycine-rich" evidence="5">
    <location>
        <begin position="174"/>
        <end position="438"/>
    </location>
</feature>
<dbReference type="EMBL" id="AP024483">
    <property type="protein sequence ID" value="BCS82573.1"/>
    <property type="molecule type" value="Genomic_DNA"/>
</dbReference>
<evidence type="ECO:0000259" key="5">
    <source>
        <dbReference type="Pfam" id="PF21722"/>
    </source>
</evidence>
<feature type="region of interest" description="Disordered" evidence="4">
    <location>
        <begin position="107"/>
        <end position="160"/>
    </location>
</feature>
<dbReference type="Pfam" id="PF01391">
    <property type="entry name" value="Collagen"/>
    <property type="match status" value="1"/>
</dbReference>
<dbReference type="Proteomes" id="UP001321479">
    <property type="component" value="Segment"/>
</dbReference>
<evidence type="ECO:0000313" key="7">
    <source>
        <dbReference type="Proteomes" id="UP001321479"/>
    </source>
</evidence>
<comment type="function">
    <text evidence="1">May participate in the formation of a layer of cross-linked glycosylated fibrils at the viral surface thus giving it a hairy-like appearance.</text>
</comment>
<keyword evidence="7" id="KW-1185">Reference proteome</keyword>
<dbReference type="InterPro" id="IPR049304">
    <property type="entry name" value="Gly_rich_dom"/>
</dbReference>
<accession>A0ABM7NQY7</accession>
<feature type="compositionally biased region" description="Basic and acidic residues" evidence="4">
    <location>
        <begin position="140"/>
        <end position="149"/>
    </location>
</feature>
<dbReference type="GeneID" id="80557778"/>
<dbReference type="Pfam" id="PF21722">
    <property type="entry name" value="Gly_rich_2"/>
    <property type="match status" value="1"/>
</dbReference>
<evidence type="ECO:0000256" key="1">
    <source>
        <dbReference type="ARBA" id="ARBA00003026"/>
    </source>
</evidence>
<evidence type="ECO:0000256" key="3">
    <source>
        <dbReference type="ARBA" id="ARBA00022844"/>
    </source>
</evidence>
<name>A0ABM7NQY7_9VIRU</name>